<dbReference type="PRINTS" id="PR01045">
    <property type="entry name" value="TRNASYNTHGB"/>
</dbReference>
<organism evidence="13 14">
    <name type="scientific">Salinisphaera dokdonensis CL-ES53</name>
    <dbReference type="NCBI Taxonomy" id="1304272"/>
    <lineage>
        <taxon>Bacteria</taxon>
        <taxon>Pseudomonadati</taxon>
        <taxon>Pseudomonadota</taxon>
        <taxon>Gammaproteobacteria</taxon>
        <taxon>Salinisphaerales</taxon>
        <taxon>Salinisphaeraceae</taxon>
        <taxon>Salinisphaera</taxon>
    </lineage>
</organism>
<evidence type="ECO:0000256" key="11">
    <source>
        <dbReference type="HAMAP-Rule" id="MF_00255"/>
    </source>
</evidence>
<dbReference type="PANTHER" id="PTHR30075:SF2">
    <property type="entry name" value="GLYCINE--TRNA LIGASE, CHLOROPLASTIC_MITOCHONDRIAL 2"/>
    <property type="match status" value="1"/>
</dbReference>
<dbReference type="EMBL" id="APND01000002">
    <property type="protein sequence ID" value="MES1929245.1"/>
    <property type="molecule type" value="Genomic_DNA"/>
</dbReference>
<evidence type="ECO:0000256" key="10">
    <source>
        <dbReference type="ARBA" id="ARBA00047937"/>
    </source>
</evidence>
<keyword evidence="14" id="KW-1185">Reference proteome</keyword>
<reference evidence="13 14" key="1">
    <citation type="submission" date="2013-03" db="EMBL/GenBank/DDBJ databases">
        <title>Salinisphaera dokdonensis CL-ES53 Genome Sequencing.</title>
        <authorList>
            <person name="Li C."/>
            <person name="Lai Q."/>
            <person name="Shao Z."/>
        </authorList>
    </citation>
    <scope>NUCLEOTIDE SEQUENCE [LARGE SCALE GENOMIC DNA]</scope>
    <source>
        <strain evidence="13 14">CL-ES53</strain>
    </source>
</reference>
<evidence type="ECO:0000256" key="2">
    <source>
        <dbReference type="ARBA" id="ARBA00008226"/>
    </source>
</evidence>
<evidence type="ECO:0000256" key="7">
    <source>
        <dbReference type="ARBA" id="ARBA00022840"/>
    </source>
</evidence>
<evidence type="ECO:0000256" key="5">
    <source>
        <dbReference type="ARBA" id="ARBA00022598"/>
    </source>
</evidence>
<dbReference type="EC" id="6.1.1.14" evidence="11"/>
<comment type="catalytic activity">
    <reaction evidence="10 11">
        <text>tRNA(Gly) + glycine + ATP = glycyl-tRNA(Gly) + AMP + diphosphate</text>
        <dbReference type="Rhea" id="RHEA:16013"/>
        <dbReference type="Rhea" id="RHEA-COMP:9664"/>
        <dbReference type="Rhea" id="RHEA-COMP:9683"/>
        <dbReference type="ChEBI" id="CHEBI:30616"/>
        <dbReference type="ChEBI" id="CHEBI:33019"/>
        <dbReference type="ChEBI" id="CHEBI:57305"/>
        <dbReference type="ChEBI" id="CHEBI:78442"/>
        <dbReference type="ChEBI" id="CHEBI:78522"/>
        <dbReference type="ChEBI" id="CHEBI:456215"/>
        <dbReference type="EC" id="6.1.1.14"/>
    </reaction>
</comment>
<evidence type="ECO:0000256" key="4">
    <source>
        <dbReference type="ARBA" id="ARBA00022490"/>
    </source>
</evidence>
<keyword evidence="6 11" id="KW-0547">Nucleotide-binding</keyword>
<feature type="domain" description="DALR anticodon binding" evidence="12">
    <location>
        <begin position="577"/>
        <end position="677"/>
    </location>
</feature>
<dbReference type="InterPro" id="IPR008909">
    <property type="entry name" value="DALR_anticod-bd"/>
</dbReference>
<evidence type="ECO:0000256" key="6">
    <source>
        <dbReference type="ARBA" id="ARBA00022741"/>
    </source>
</evidence>
<dbReference type="InterPro" id="IPR015944">
    <property type="entry name" value="Gly-tRNA-synth_bsu"/>
</dbReference>
<keyword evidence="8 11" id="KW-0648">Protein biosynthesis</keyword>
<comment type="subcellular location">
    <subcellularLocation>
        <location evidence="1 11">Cytoplasm</location>
    </subcellularLocation>
</comment>
<evidence type="ECO:0000256" key="9">
    <source>
        <dbReference type="ARBA" id="ARBA00023146"/>
    </source>
</evidence>
<dbReference type="SUPFAM" id="SSF47323">
    <property type="entry name" value="Anticodon-binding domain of a subclass of class I aminoacyl-tRNA synthetases"/>
    <property type="match status" value="1"/>
</dbReference>
<dbReference type="SMART" id="SM00836">
    <property type="entry name" value="DALR_1"/>
    <property type="match status" value="1"/>
</dbReference>
<protein>
    <recommendedName>
        <fullName evidence="11">Glycine--tRNA ligase beta subunit</fullName>
        <ecNumber evidence="11">6.1.1.14</ecNumber>
    </recommendedName>
    <alternativeName>
        <fullName evidence="11">Glycyl-tRNA synthetase beta subunit</fullName>
        <shortName evidence="11">GlyRS</shortName>
    </alternativeName>
</protein>
<keyword evidence="7 11" id="KW-0067">ATP-binding</keyword>
<dbReference type="SUPFAM" id="SSF109604">
    <property type="entry name" value="HD-domain/PDEase-like"/>
    <property type="match status" value="1"/>
</dbReference>
<comment type="similarity">
    <text evidence="2 11">Belongs to the class-II aminoacyl-tRNA synthetase family.</text>
</comment>
<keyword evidence="5 11" id="KW-0436">Ligase</keyword>
<dbReference type="PANTHER" id="PTHR30075">
    <property type="entry name" value="GLYCYL-TRNA SYNTHETASE"/>
    <property type="match status" value="1"/>
</dbReference>
<comment type="subunit">
    <text evidence="3 11">Tetramer of two alpha and two beta subunits.</text>
</comment>
<evidence type="ECO:0000256" key="8">
    <source>
        <dbReference type="ARBA" id="ARBA00022917"/>
    </source>
</evidence>
<proteinExistence type="inferred from homology"/>
<dbReference type="Pfam" id="PF05746">
    <property type="entry name" value="DALR_1"/>
    <property type="match status" value="1"/>
</dbReference>
<evidence type="ECO:0000313" key="14">
    <source>
        <dbReference type="Proteomes" id="UP001460888"/>
    </source>
</evidence>
<evidence type="ECO:0000259" key="12">
    <source>
        <dbReference type="SMART" id="SM00836"/>
    </source>
</evidence>
<evidence type="ECO:0000256" key="3">
    <source>
        <dbReference type="ARBA" id="ARBA00011209"/>
    </source>
</evidence>
<evidence type="ECO:0000256" key="1">
    <source>
        <dbReference type="ARBA" id="ARBA00004496"/>
    </source>
</evidence>
<dbReference type="InterPro" id="IPR006194">
    <property type="entry name" value="Gly-tRNA-synth_heterodimer"/>
</dbReference>
<comment type="caution">
    <text evidence="13">The sequence shown here is derived from an EMBL/GenBank/DDBJ whole genome shotgun (WGS) entry which is preliminary data.</text>
</comment>
<dbReference type="RefSeq" id="WP_353110737.1">
    <property type="nucleotide sequence ID" value="NZ_APND01000002.1"/>
</dbReference>
<keyword evidence="9 11" id="KW-0030">Aminoacyl-tRNA synthetase</keyword>
<dbReference type="InterPro" id="IPR009080">
    <property type="entry name" value="tRNAsynth_Ia_anticodon-bd"/>
</dbReference>
<dbReference type="Pfam" id="PF02092">
    <property type="entry name" value="tRNA_synt_2f"/>
    <property type="match status" value="1"/>
</dbReference>
<dbReference type="HAMAP" id="MF_00255">
    <property type="entry name" value="Gly_tRNA_synth_beta"/>
    <property type="match status" value="1"/>
</dbReference>
<keyword evidence="4 11" id="KW-0963">Cytoplasm</keyword>
<dbReference type="Gene3D" id="1.10.730.10">
    <property type="entry name" value="Isoleucyl-tRNA Synthetase, Domain 1"/>
    <property type="match status" value="1"/>
</dbReference>
<sequence length="690" mass="74635">MTATLLIEIGVEELPPKAMRTLADAFANGVTRGLHEAGLAIGKTERYATPRRLAVSIADVAGMTEPEAVEKAGPTVAIAFDDNGNATKAAEGFARSLGTTVDALDREDSDKGERLVYRATEPGKSLDTLLQGVVDQALRALPIPKLMRWGDTDAAFVRPVHWLVALHGASVVPLEVFGEKSDRQTFGHRFHFPEAIALDNADDYSARLLEPGQVIADPDIRKQRIDQQVRDAGEQFGGRALIDDALVEEVAALVEWPVAIAGSFDERFLVLPREVLISTLQEHQRYFPIESADSQLMAGFITVANIESRDVAQVIAGNERVVRPRLADALFFWDQDRRQGLEALVDGLNRVTFQKSLGSLGDKRTRVASLSERLAAAAEADAAIVARAATLAKADLLTEMVGEFPDLQGLMGYYYAKDGGEPEAVAQAIAEQYAPARAGAAIASTPAGRALALADRLDTLAGIFAINRRPSGDKDPFALRRAALGVLRTIIEGGLAVDLKAELTHAVALQPVSAAEDSVEALWVFHMERLRGYYADRGIGSDRFEAVANLELTDLLDFERRIIAVDAFGREAAAQTVCSAHKRIRNILRKNADEVGDAPFARALTESGAERDLADALSTQQEAVTRAMSDWDPASALAGLAALAAPLDAFFDQVMVMADDDELRRNRLALLRTLDRLCREVADIACLSLD</sequence>
<accession>A0ABV2B030</accession>
<dbReference type="Proteomes" id="UP001460888">
    <property type="component" value="Unassembled WGS sequence"/>
</dbReference>
<evidence type="ECO:0000313" key="13">
    <source>
        <dbReference type="EMBL" id="MES1929245.1"/>
    </source>
</evidence>
<name>A0ABV2B030_9GAMM</name>
<dbReference type="PROSITE" id="PS50861">
    <property type="entry name" value="AA_TRNA_LIGASE_II_GLYAB"/>
    <property type="match status" value="1"/>
</dbReference>
<gene>
    <name evidence="11" type="primary">glyS</name>
    <name evidence="13" type="ORF">SADO_08312</name>
</gene>
<dbReference type="NCBIfam" id="TIGR00211">
    <property type="entry name" value="glyS"/>
    <property type="match status" value="1"/>
</dbReference>
<dbReference type="GO" id="GO:0016874">
    <property type="term" value="F:ligase activity"/>
    <property type="evidence" value="ECO:0007669"/>
    <property type="project" value="UniProtKB-KW"/>
</dbReference>